<evidence type="ECO:0000256" key="1">
    <source>
        <dbReference type="SAM" id="Phobius"/>
    </source>
</evidence>
<dbReference type="SUPFAM" id="SSF53474">
    <property type="entry name" value="alpha/beta-Hydrolases"/>
    <property type="match status" value="1"/>
</dbReference>
<name>A0ABN7E9F5_SPIIN</name>
<dbReference type="PANTHER" id="PTHR12277">
    <property type="entry name" value="ALPHA/BETA HYDROLASE DOMAIN-CONTAINING PROTEIN"/>
    <property type="match status" value="1"/>
</dbReference>
<evidence type="ECO:0000313" key="2">
    <source>
        <dbReference type="EMBL" id="CAA6674511.1"/>
    </source>
</evidence>
<protein>
    <submittedName>
        <fullName evidence="2">Uncharacterized protein</fullName>
    </submittedName>
</protein>
<sequence length="191" mass="21345">MVQTLCYRCPRFLFACLTLRLILELIFVSMIRPTILFFQENAGTLRTVSSTFRIMIAKLRCNVFMLSYRGASDEYPSQPALQETPGAALDHLLQRADIDTSRIVVFGRSLGVSALILENTFTSVQTWLRRVPFLKWLIGGSGSKIEPPILFISGLQDELVPPSHMQMLHAEATRKAASAHSLTSGRQAHGH</sequence>
<reference evidence="3" key="1">
    <citation type="journal article" date="2020" name="Sci. Rep.">
        <title>Chromosome-scale genome assembly for the duckweed Spirodela intermedia, integrating cytogenetic maps, PacBio and Oxford Nanopore libraries.</title>
        <authorList>
            <person name="Hoang P.T.N."/>
            <person name="Fiebig A."/>
            <person name="Novak P."/>
            <person name="Macas J."/>
            <person name="Cao H.X."/>
            <person name="Stepanenko A."/>
            <person name="Chen G."/>
            <person name="Borisjuk N."/>
            <person name="Scholz U."/>
            <person name="Schubert I."/>
        </authorList>
    </citation>
    <scope>NUCLEOTIDE SEQUENCE [LARGE SCALE GENOMIC DNA]</scope>
</reference>
<keyword evidence="1" id="KW-0472">Membrane</keyword>
<keyword evidence="3" id="KW-1185">Reference proteome</keyword>
<evidence type="ECO:0000313" key="3">
    <source>
        <dbReference type="Proteomes" id="UP001189122"/>
    </source>
</evidence>
<proteinExistence type="predicted"/>
<organism evidence="2 3">
    <name type="scientific">Spirodela intermedia</name>
    <name type="common">Intermediate duckweed</name>
    <dbReference type="NCBI Taxonomy" id="51605"/>
    <lineage>
        <taxon>Eukaryota</taxon>
        <taxon>Viridiplantae</taxon>
        <taxon>Streptophyta</taxon>
        <taxon>Embryophyta</taxon>
        <taxon>Tracheophyta</taxon>
        <taxon>Spermatophyta</taxon>
        <taxon>Magnoliopsida</taxon>
        <taxon>Liliopsida</taxon>
        <taxon>Araceae</taxon>
        <taxon>Lemnoideae</taxon>
        <taxon>Spirodela</taxon>
    </lineage>
</organism>
<dbReference type="EMBL" id="CACRZD030000118">
    <property type="protein sequence ID" value="CAA6674511.1"/>
    <property type="molecule type" value="Genomic_DNA"/>
</dbReference>
<dbReference type="Proteomes" id="UP001189122">
    <property type="component" value="Unassembled WGS sequence"/>
</dbReference>
<keyword evidence="1" id="KW-0812">Transmembrane</keyword>
<accession>A0ABN7E9F5</accession>
<feature type="transmembrane region" description="Helical" evidence="1">
    <location>
        <begin position="12"/>
        <end position="31"/>
    </location>
</feature>
<keyword evidence="1" id="KW-1133">Transmembrane helix</keyword>
<dbReference type="InterPro" id="IPR029058">
    <property type="entry name" value="AB_hydrolase_fold"/>
</dbReference>
<gene>
    <name evidence="2" type="ORF">SI7747_UN020869</name>
</gene>
<comment type="caution">
    <text evidence="2">The sequence shown here is derived from an EMBL/GenBank/DDBJ whole genome shotgun (WGS) entry which is preliminary data.</text>
</comment>
<dbReference type="PANTHER" id="PTHR12277:SF81">
    <property type="entry name" value="PROTEIN ABHD13"/>
    <property type="match status" value="1"/>
</dbReference>
<dbReference type="Gene3D" id="3.40.50.1820">
    <property type="entry name" value="alpha/beta hydrolase"/>
    <property type="match status" value="1"/>
</dbReference>